<name>A0A6A6HKS0_VIRVR</name>
<organism evidence="12 13">
    <name type="scientific">Viridothelium virens</name>
    <name type="common">Speckled blister lichen</name>
    <name type="synonym">Trypethelium virens</name>
    <dbReference type="NCBI Taxonomy" id="1048519"/>
    <lineage>
        <taxon>Eukaryota</taxon>
        <taxon>Fungi</taxon>
        <taxon>Dikarya</taxon>
        <taxon>Ascomycota</taxon>
        <taxon>Pezizomycotina</taxon>
        <taxon>Dothideomycetes</taxon>
        <taxon>Dothideomycetes incertae sedis</taxon>
        <taxon>Trypetheliales</taxon>
        <taxon>Trypetheliaceae</taxon>
        <taxon>Viridothelium</taxon>
    </lineage>
</organism>
<feature type="compositionally biased region" description="Low complexity" evidence="10">
    <location>
        <begin position="341"/>
        <end position="357"/>
    </location>
</feature>
<evidence type="ECO:0000256" key="6">
    <source>
        <dbReference type="ARBA" id="ARBA00022776"/>
    </source>
</evidence>
<reference evidence="12" key="1">
    <citation type="journal article" date="2020" name="Stud. Mycol.">
        <title>101 Dothideomycetes genomes: a test case for predicting lifestyles and emergence of pathogens.</title>
        <authorList>
            <person name="Haridas S."/>
            <person name="Albert R."/>
            <person name="Binder M."/>
            <person name="Bloem J."/>
            <person name="Labutti K."/>
            <person name="Salamov A."/>
            <person name="Andreopoulos B."/>
            <person name="Baker S."/>
            <person name="Barry K."/>
            <person name="Bills G."/>
            <person name="Bluhm B."/>
            <person name="Cannon C."/>
            <person name="Castanera R."/>
            <person name="Culley D."/>
            <person name="Daum C."/>
            <person name="Ezra D."/>
            <person name="Gonzalez J."/>
            <person name="Henrissat B."/>
            <person name="Kuo A."/>
            <person name="Liang C."/>
            <person name="Lipzen A."/>
            <person name="Lutzoni F."/>
            <person name="Magnuson J."/>
            <person name="Mondo S."/>
            <person name="Nolan M."/>
            <person name="Ohm R."/>
            <person name="Pangilinan J."/>
            <person name="Park H.-J."/>
            <person name="Ramirez L."/>
            <person name="Alfaro M."/>
            <person name="Sun H."/>
            <person name="Tritt A."/>
            <person name="Yoshinaga Y."/>
            <person name="Zwiers L.-H."/>
            <person name="Turgeon B."/>
            <person name="Goodwin S."/>
            <person name="Spatafora J."/>
            <person name="Crous P."/>
            <person name="Grigoriev I."/>
        </authorList>
    </citation>
    <scope>NUCLEOTIDE SEQUENCE</scope>
    <source>
        <strain evidence="12">Tuck. ex Michener</strain>
    </source>
</reference>
<dbReference type="GO" id="GO:0000070">
    <property type="term" value="P:mitotic sister chromatid segregation"/>
    <property type="evidence" value="ECO:0007669"/>
    <property type="project" value="TreeGrafter"/>
</dbReference>
<evidence type="ECO:0000256" key="7">
    <source>
        <dbReference type="ARBA" id="ARBA00023242"/>
    </source>
</evidence>
<comment type="similarity">
    <text evidence="3">Belongs to the borealin family.</text>
</comment>
<dbReference type="GO" id="GO:0051233">
    <property type="term" value="C:spindle midzone"/>
    <property type="evidence" value="ECO:0007669"/>
    <property type="project" value="TreeGrafter"/>
</dbReference>
<evidence type="ECO:0000256" key="3">
    <source>
        <dbReference type="ARBA" id="ARBA00009914"/>
    </source>
</evidence>
<dbReference type="InterPro" id="IPR018851">
    <property type="entry name" value="Borealin_N"/>
</dbReference>
<evidence type="ECO:0000256" key="10">
    <source>
        <dbReference type="SAM" id="MobiDB-lite"/>
    </source>
</evidence>
<keyword evidence="9" id="KW-0137">Centromere</keyword>
<feature type="compositionally biased region" description="Low complexity" evidence="10">
    <location>
        <begin position="274"/>
        <end position="288"/>
    </location>
</feature>
<gene>
    <name evidence="12" type="ORF">EV356DRAFT_564269</name>
</gene>
<accession>A0A6A6HKS0</accession>
<dbReference type="GO" id="GO:0051301">
    <property type="term" value="P:cell division"/>
    <property type="evidence" value="ECO:0007669"/>
    <property type="project" value="UniProtKB-KW"/>
</dbReference>
<evidence type="ECO:0000313" key="12">
    <source>
        <dbReference type="EMBL" id="KAF2238070.1"/>
    </source>
</evidence>
<feature type="region of interest" description="Disordered" evidence="10">
    <location>
        <begin position="258"/>
        <end position="380"/>
    </location>
</feature>
<dbReference type="OrthoDB" id="2392550at2759"/>
<evidence type="ECO:0000256" key="9">
    <source>
        <dbReference type="ARBA" id="ARBA00023328"/>
    </source>
</evidence>
<feature type="region of interest" description="Disordered" evidence="10">
    <location>
        <begin position="1"/>
        <end position="49"/>
    </location>
</feature>
<dbReference type="GO" id="GO:0000775">
    <property type="term" value="C:chromosome, centromeric region"/>
    <property type="evidence" value="ECO:0007669"/>
    <property type="project" value="UniProtKB-SubCell"/>
</dbReference>
<evidence type="ECO:0000256" key="2">
    <source>
        <dbReference type="ARBA" id="ARBA00004584"/>
    </source>
</evidence>
<keyword evidence="5" id="KW-0132">Cell division</keyword>
<feature type="domain" description="Borealin N-terminal" evidence="11">
    <location>
        <begin position="56"/>
        <end position="112"/>
    </location>
</feature>
<dbReference type="PANTHER" id="PTHR16040">
    <property type="entry name" value="AUSTRALIN, ISOFORM A-RELATED"/>
    <property type="match status" value="1"/>
</dbReference>
<comment type="subcellular location">
    <subcellularLocation>
        <location evidence="2">Chromosome</location>
        <location evidence="2">Centromere</location>
    </subcellularLocation>
    <subcellularLocation>
        <location evidence="1">Nucleus</location>
    </subcellularLocation>
</comment>
<evidence type="ECO:0000256" key="8">
    <source>
        <dbReference type="ARBA" id="ARBA00023306"/>
    </source>
</evidence>
<dbReference type="Proteomes" id="UP000800092">
    <property type="component" value="Unassembled WGS sequence"/>
</dbReference>
<dbReference type="PANTHER" id="PTHR16040:SF7">
    <property type="entry name" value="AUSTRALIN, ISOFORM A-RELATED"/>
    <property type="match status" value="1"/>
</dbReference>
<protein>
    <recommendedName>
        <fullName evidence="11">Borealin N-terminal domain-containing protein</fullName>
    </recommendedName>
</protein>
<dbReference type="GO" id="GO:0005634">
    <property type="term" value="C:nucleus"/>
    <property type="evidence" value="ECO:0007669"/>
    <property type="project" value="UniProtKB-SubCell"/>
</dbReference>
<dbReference type="InterPro" id="IPR018867">
    <property type="entry name" value="Cell_div_borealin"/>
</dbReference>
<feature type="compositionally biased region" description="Basic and acidic residues" evidence="10">
    <location>
        <begin position="144"/>
        <end position="154"/>
    </location>
</feature>
<feature type="compositionally biased region" description="Polar residues" evidence="10">
    <location>
        <begin position="312"/>
        <end position="327"/>
    </location>
</feature>
<proteinExistence type="inferred from homology"/>
<feature type="compositionally biased region" description="Polar residues" evidence="10">
    <location>
        <begin position="203"/>
        <end position="220"/>
    </location>
</feature>
<evidence type="ECO:0000256" key="5">
    <source>
        <dbReference type="ARBA" id="ARBA00022618"/>
    </source>
</evidence>
<keyword evidence="6" id="KW-0498">Mitosis</keyword>
<dbReference type="Pfam" id="PF10444">
    <property type="entry name" value="Nbl1_Borealin_N"/>
    <property type="match status" value="1"/>
</dbReference>
<dbReference type="GO" id="GO:0032133">
    <property type="term" value="C:chromosome passenger complex"/>
    <property type="evidence" value="ECO:0007669"/>
    <property type="project" value="TreeGrafter"/>
</dbReference>
<dbReference type="AlphaFoldDB" id="A0A6A6HKS0"/>
<feature type="compositionally biased region" description="Polar residues" evidence="10">
    <location>
        <begin position="27"/>
        <end position="42"/>
    </location>
</feature>
<sequence>MAPTRSKKQKTSESSNHEASSENAPSQATIIPQHQSRVTTPDKSPKKQAITITQAQKQAIVDNLQLEVTERARKLRAQYALQVHGLRSRLEMRINRIPQALRKANLGDLLAKHLEQESAPKPDPSHASTTVVPPVTKHLSPPKSKVEIDKDATRTRGTKRTSNQMTSDDKENETANLAMPKKRAKASGTSAAPARSTRTTSRKVNPSQVLSPKSNNSRAFPQSPMRPPPPLAKSHLAKPISPYKPASTVEAATASLAGLVNDKPKAPRAPSRQAKTGAATTTVATAAGAGRGKKAASKAPLASVGHGHVRSSDGSNTSDVSAGTTIVTKPKVERKAPLKKGSGAQAGVPAAAAKRGGAAQGKKETGIAAPTEGRRVLRKR</sequence>
<feature type="compositionally biased region" description="Low complexity" evidence="10">
    <location>
        <begin position="186"/>
        <end position="199"/>
    </location>
</feature>
<dbReference type="EMBL" id="ML991777">
    <property type="protein sequence ID" value="KAF2238070.1"/>
    <property type="molecule type" value="Genomic_DNA"/>
</dbReference>
<evidence type="ECO:0000313" key="13">
    <source>
        <dbReference type="Proteomes" id="UP000800092"/>
    </source>
</evidence>
<evidence type="ECO:0000256" key="4">
    <source>
        <dbReference type="ARBA" id="ARBA00022454"/>
    </source>
</evidence>
<evidence type="ECO:0000256" key="1">
    <source>
        <dbReference type="ARBA" id="ARBA00004123"/>
    </source>
</evidence>
<feature type="region of interest" description="Disordered" evidence="10">
    <location>
        <begin position="116"/>
        <end position="239"/>
    </location>
</feature>
<keyword evidence="8" id="KW-0131">Cell cycle</keyword>
<evidence type="ECO:0000259" key="11">
    <source>
        <dbReference type="Pfam" id="PF10444"/>
    </source>
</evidence>
<keyword evidence="4" id="KW-0158">Chromosome</keyword>
<keyword evidence="13" id="KW-1185">Reference proteome</keyword>
<keyword evidence="7" id="KW-0539">Nucleus</keyword>